<accession>A0A1L0BG01</accession>
<dbReference type="EMBL" id="LT635757">
    <property type="protein sequence ID" value="SGZ50337.1"/>
    <property type="molecule type" value="Genomic_DNA"/>
</dbReference>
<name>A0A1L0BG01_9ASCO</name>
<proteinExistence type="predicted"/>
<evidence type="ECO:0000313" key="1">
    <source>
        <dbReference type="EMBL" id="SGZ50337.1"/>
    </source>
</evidence>
<reference evidence="1 2" key="1">
    <citation type="submission" date="2016-10" db="EMBL/GenBank/DDBJ databases">
        <authorList>
            <person name="de Groot N.N."/>
        </authorList>
    </citation>
    <scope>NUCLEOTIDE SEQUENCE [LARGE SCALE GENOMIC DNA]</scope>
    <source>
        <strain evidence="1 2">CBS 141442</strain>
    </source>
</reference>
<gene>
    <name evidence="1" type="ORF">SAMEA4029010_CIC11G00000005663</name>
</gene>
<dbReference type="Proteomes" id="UP000182334">
    <property type="component" value="Chromosome II"/>
</dbReference>
<dbReference type="AlphaFoldDB" id="A0A1L0BG01"/>
<protein>
    <submittedName>
        <fullName evidence="1">CIC11C00000005663</fullName>
    </submittedName>
</protein>
<organism evidence="1 2">
    <name type="scientific">Sungouiella intermedia</name>
    <dbReference type="NCBI Taxonomy" id="45354"/>
    <lineage>
        <taxon>Eukaryota</taxon>
        <taxon>Fungi</taxon>
        <taxon>Dikarya</taxon>
        <taxon>Ascomycota</taxon>
        <taxon>Saccharomycotina</taxon>
        <taxon>Pichiomycetes</taxon>
        <taxon>Metschnikowiaceae</taxon>
        <taxon>Sungouiella</taxon>
    </lineage>
</organism>
<evidence type="ECO:0000313" key="2">
    <source>
        <dbReference type="Proteomes" id="UP000182334"/>
    </source>
</evidence>
<sequence>MSYHFFGLCCGRQGGSSLDIVVNSQSPIYRDQPGKEEYERVLAFGLTVYGMGKEGKIKGAQFWEEEDF</sequence>
<keyword evidence="2" id="KW-1185">Reference proteome</keyword>